<dbReference type="InterPro" id="IPR011650">
    <property type="entry name" value="Peptidase_M20_dimer"/>
</dbReference>
<dbReference type="PANTHER" id="PTHR45962:SF1">
    <property type="entry name" value="N-FATTY-ACYL-AMINO ACID SYNTHASE_HYDROLASE PM20D1"/>
    <property type="match status" value="1"/>
</dbReference>
<keyword evidence="6" id="KW-1133">Transmembrane helix</keyword>
<evidence type="ECO:0000256" key="2">
    <source>
        <dbReference type="ARBA" id="ARBA00022670"/>
    </source>
</evidence>
<organism evidence="8 9">
    <name type="scientific">Mycena albidolilacea</name>
    <dbReference type="NCBI Taxonomy" id="1033008"/>
    <lineage>
        <taxon>Eukaryota</taxon>
        <taxon>Fungi</taxon>
        <taxon>Dikarya</taxon>
        <taxon>Basidiomycota</taxon>
        <taxon>Agaricomycotina</taxon>
        <taxon>Agaricomycetes</taxon>
        <taxon>Agaricomycetidae</taxon>
        <taxon>Agaricales</taxon>
        <taxon>Marasmiineae</taxon>
        <taxon>Mycenaceae</taxon>
        <taxon>Mycena</taxon>
    </lineage>
</organism>
<dbReference type="InterPro" id="IPR047177">
    <property type="entry name" value="Pept_M20A"/>
</dbReference>
<dbReference type="InterPro" id="IPR036264">
    <property type="entry name" value="Bact_exopeptidase_dim_dom"/>
</dbReference>
<evidence type="ECO:0000256" key="3">
    <source>
        <dbReference type="ARBA" id="ARBA00022723"/>
    </source>
</evidence>
<feature type="domain" description="Peptidase M20 dimerisation" evidence="7">
    <location>
        <begin position="184"/>
        <end position="335"/>
    </location>
</feature>
<evidence type="ECO:0000313" key="9">
    <source>
        <dbReference type="Proteomes" id="UP001218218"/>
    </source>
</evidence>
<gene>
    <name evidence="8" type="ORF">DFH08DRAFT_969671</name>
</gene>
<evidence type="ECO:0000256" key="6">
    <source>
        <dbReference type="SAM" id="Phobius"/>
    </source>
</evidence>
<dbReference type="EMBL" id="JARIHO010000048">
    <property type="protein sequence ID" value="KAJ7323043.1"/>
    <property type="molecule type" value="Genomic_DNA"/>
</dbReference>
<protein>
    <recommendedName>
        <fullName evidence="7">Peptidase M20 dimerisation domain-containing protein</fullName>
    </recommendedName>
</protein>
<accession>A0AAD6ZHR8</accession>
<keyword evidence="9" id="KW-1185">Reference proteome</keyword>
<dbReference type="Pfam" id="PF07687">
    <property type="entry name" value="M20_dimer"/>
    <property type="match status" value="1"/>
</dbReference>
<keyword evidence="4" id="KW-0378">Hydrolase</keyword>
<dbReference type="Gene3D" id="3.40.630.10">
    <property type="entry name" value="Zn peptidases"/>
    <property type="match status" value="1"/>
</dbReference>
<keyword evidence="2" id="KW-0645">Protease</keyword>
<dbReference type="SUPFAM" id="SSF55031">
    <property type="entry name" value="Bacterial exopeptidase dimerisation domain"/>
    <property type="match status" value="1"/>
</dbReference>
<dbReference type="Gene3D" id="3.30.70.360">
    <property type="match status" value="1"/>
</dbReference>
<dbReference type="GO" id="GO:0004180">
    <property type="term" value="F:carboxypeptidase activity"/>
    <property type="evidence" value="ECO:0007669"/>
    <property type="project" value="TreeGrafter"/>
</dbReference>
<keyword evidence="3" id="KW-0479">Metal-binding</keyword>
<feature type="transmembrane region" description="Helical" evidence="6">
    <location>
        <begin position="38"/>
        <end position="56"/>
    </location>
</feature>
<dbReference type="Pfam" id="PF01546">
    <property type="entry name" value="Peptidase_M20"/>
    <property type="match status" value="1"/>
</dbReference>
<name>A0AAD6ZHR8_9AGAR</name>
<dbReference type="AlphaFoldDB" id="A0AAD6ZHR8"/>
<dbReference type="InterPro" id="IPR002933">
    <property type="entry name" value="Peptidase_M20"/>
</dbReference>
<evidence type="ECO:0000256" key="1">
    <source>
        <dbReference type="ARBA" id="ARBA00006247"/>
    </source>
</evidence>
<evidence type="ECO:0000256" key="4">
    <source>
        <dbReference type="ARBA" id="ARBA00022801"/>
    </source>
</evidence>
<sequence>MSTAGEKRSNDGLLPSTVQPIAAGALLAPRTVSRRTQVALIFGVILLSLLGLRVNFAPYVDVPQLATGCPQVDALVPQRGAELYANISRLVATPDFKTKAINLPSGAVQVPATIETLIAQGFKPTRTVVIAFGFDEEVSGPQGAKQLSAAMCGIYGENLPFAFILDECEGFGEAYGSIFATPAVAEKGYLDVRVEVTSPGGHSSVPPPHTSIGILAALLVKYEDNPYKAELSRSSVPYQLVQCHATHGAQFPKKLRKLARRSVNSDKALSKLRDVLVESRQFRSLIGTTQAIDIVQGGVKSNALPEQAWALVNHRLSTESSVAETKAHDTALLADLAARFNLSYTAFGEAQTPADAPAFGTLTLIDAYGRALDPAPVTPLAGKGSEPYQLLSGTIKATFAAHRGLDLAGAGKDAIAVAPSMSTGNTDTKYYWELSRSIFRYNHRNIIGSKDGGMSGAHTVNETLGAEAFLEIIRFFATLILNADESTAI</sequence>
<comment type="caution">
    <text evidence="8">The sequence shown here is derived from an EMBL/GenBank/DDBJ whole genome shotgun (WGS) entry which is preliminary data.</text>
</comment>
<evidence type="ECO:0000313" key="8">
    <source>
        <dbReference type="EMBL" id="KAJ7323043.1"/>
    </source>
</evidence>
<dbReference type="GO" id="GO:0000328">
    <property type="term" value="C:fungal-type vacuole lumen"/>
    <property type="evidence" value="ECO:0007669"/>
    <property type="project" value="TreeGrafter"/>
</dbReference>
<dbReference type="PANTHER" id="PTHR45962">
    <property type="entry name" value="N-FATTY-ACYL-AMINO ACID SYNTHASE/HYDROLASE PM20D1"/>
    <property type="match status" value="1"/>
</dbReference>
<proteinExistence type="inferred from homology"/>
<dbReference type="GO" id="GO:0051603">
    <property type="term" value="P:proteolysis involved in protein catabolic process"/>
    <property type="evidence" value="ECO:0007669"/>
    <property type="project" value="TreeGrafter"/>
</dbReference>
<evidence type="ECO:0000259" key="7">
    <source>
        <dbReference type="Pfam" id="PF07687"/>
    </source>
</evidence>
<dbReference type="GO" id="GO:0046872">
    <property type="term" value="F:metal ion binding"/>
    <property type="evidence" value="ECO:0007669"/>
    <property type="project" value="UniProtKB-KW"/>
</dbReference>
<reference evidence="8" key="1">
    <citation type="submission" date="2023-03" db="EMBL/GenBank/DDBJ databases">
        <title>Massive genome expansion in bonnet fungi (Mycena s.s.) driven by repeated elements and novel gene families across ecological guilds.</title>
        <authorList>
            <consortium name="Lawrence Berkeley National Laboratory"/>
            <person name="Harder C.B."/>
            <person name="Miyauchi S."/>
            <person name="Viragh M."/>
            <person name="Kuo A."/>
            <person name="Thoen E."/>
            <person name="Andreopoulos B."/>
            <person name="Lu D."/>
            <person name="Skrede I."/>
            <person name="Drula E."/>
            <person name="Henrissat B."/>
            <person name="Morin E."/>
            <person name="Kohler A."/>
            <person name="Barry K."/>
            <person name="LaButti K."/>
            <person name="Morin E."/>
            <person name="Salamov A."/>
            <person name="Lipzen A."/>
            <person name="Mereny Z."/>
            <person name="Hegedus B."/>
            <person name="Baldrian P."/>
            <person name="Stursova M."/>
            <person name="Weitz H."/>
            <person name="Taylor A."/>
            <person name="Grigoriev I.V."/>
            <person name="Nagy L.G."/>
            <person name="Martin F."/>
            <person name="Kauserud H."/>
        </authorList>
    </citation>
    <scope>NUCLEOTIDE SEQUENCE</scope>
    <source>
        <strain evidence="8">CBHHK002</strain>
    </source>
</reference>
<dbReference type="Proteomes" id="UP001218218">
    <property type="component" value="Unassembled WGS sequence"/>
</dbReference>
<keyword evidence="6" id="KW-0472">Membrane</keyword>
<dbReference type="SUPFAM" id="SSF53187">
    <property type="entry name" value="Zn-dependent exopeptidases"/>
    <property type="match status" value="1"/>
</dbReference>
<evidence type="ECO:0000256" key="5">
    <source>
        <dbReference type="ARBA" id="ARBA00022833"/>
    </source>
</evidence>
<keyword evidence="6" id="KW-0812">Transmembrane</keyword>
<keyword evidence="5" id="KW-0862">Zinc</keyword>
<comment type="similarity">
    <text evidence="1">Belongs to the peptidase M20A family.</text>
</comment>